<dbReference type="Proteomes" id="UP000185674">
    <property type="component" value="Chromosome"/>
</dbReference>
<sequence length="333" mass="39040">MQKHPVIEQLIDAHLAFLQHEFSAPETIQAEFSSFYHWFKQQQLQHIWSFEQIQQLIEKQILNTPATAFLIDQIAEHIRFALIHPLNDQTLIQDVIPVLTIDRIAQYIASKSDHRKALIKRVTNNPAFSAMVSQLIQHAIQDYMDNSLMAKKVPGVGRFMKMGKSVLESVTDSNLDATVSNYLHKNISKLSQLSESVLNQHFSDDKLYHFQANLWHKIKLQPLSVLRHYIEVEDLPNTVSMGHEIWQHLRQTDYLKQQVHDGIYAWYARNQERTFDQLLQDLNIHEPLIEHELSALLKPILSQMLETQYLATRARHYLEKFYYAVETQQLLKL</sequence>
<dbReference type="AlphaFoldDB" id="A0A1P8EIJ9"/>
<protein>
    <submittedName>
        <fullName evidence="1">Uncharacterized protein</fullName>
    </submittedName>
</protein>
<accession>A0A1P8EIJ9</accession>
<dbReference type="eggNOG" id="COG1020">
    <property type="taxonomic scope" value="Bacteria"/>
</dbReference>
<dbReference type="STRING" id="487316.BEN76_08430"/>
<gene>
    <name evidence="1" type="ORF">BEN76_08430</name>
</gene>
<dbReference type="EMBL" id="CP016896">
    <property type="protein sequence ID" value="APV36041.1"/>
    <property type="molecule type" value="Genomic_DNA"/>
</dbReference>
<name>A0A1P8EIJ9_9GAMM</name>
<organism evidence="1 2">
    <name type="scientific">Acinetobacter soli</name>
    <dbReference type="NCBI Taxonomy" id="487316"/>
    <lineage>
        <taxon>Bacteria</taxon>
        <taxon>Pseudomonadati</taxon>
        <taxon>Pseudomonadota</taxon>
        <taxon>Gammaproteobacteria</taxon>
        <taxon>Moraxellales</taxon>
        <taxon>Moraxellaceae</taxon>
        <taxon>Acinetobacter</taxon>
    </lineage>
</organism>
<evidence type="ECO:0000313" key="1">
    <source>
        <dbReference type="EMBL" id="APV36041.1"/>
    </source>
</evidence>
<dbReference type="KEGG" id="asol:BEN76_08430"/>
<reference evidence="1 2" key="1">
    <citation type="submission" date="2016-08" db="EMBL/GenBank/DDBJ databases">
        <title>Complete genome sequence of Acinetobacter baylyi strain GFJ2.</title>
        <authorList>
            <person name="Tabata M."/>
            <person name="Kuboki S."/>
            <person name="Gibu N."/>
            <person name="Kinouchi Y."/>
            <person name="Vangnai A."/>
            <person name="Kasai D."/>
            <person name="Fukuda M."/>
        </authorList>
    </citation>
    <scope>NUCLEOTIDE SEQUENCE [LARGE SCALE GENOMIC DNA]</scope>
    <source>
        <strain evidence="1 2">GFJ2</strain>
    </source>
</reference>
<proteinExistence type="predicted"/>
<evidence type="ECO:0000313" key="2">
    <source>
        <dbReference type="Proteomes" id="UP000185674"/>
    </source>
</evidence>
<dbReference type="RefSeq" id="WP_076032823.1">
    <property type="nucleotide sequence ID" value="NZ_BKTA01000165.1"/>
</dbReference>